<gene>
    <name evidence="1" type="ORF">NO357_03315</name>
</gene>
<name>A0AAE3WC19_9RHOB</name>
<proteinExistence type="predicted"/>
<dbReference type="InterPro" id="IPR036280">
    <property type="entry name" value="Multihaem_cyt_sf"/>
</dbReference>
<organism evidence="1 2">
    <name type="scientific">Marimonas arenosa</name>
    <dbReference type="NCBI Taxonomy" id="1795305"/>
    <lineage>
        <taxon>Bacteria</taxon>
        <taxon>Pseudomonadati</taxon>
        <taxon>Pseudomonadota</taxon>
        <taxon>Alphaproteobacteria</taxon>
        <taxon>Rhodobacterales</taxon>
        <taxon>Paracoccaceae</taxon>
        <taxon>Marimonas</taxon>
    </lineage>
</organism>
<sequence>MKLMEWSSKVPRRYSPWGAMVLGLAIGGLTAISPLKGTPAMAAEGDAVEIEPVPYPEGVTYANPTERTDEEQVEIDKRVMALSSLAATLDYERARYHPLHFPPAAADASNEECLVCHQEILTRKPRQSAPAGVPITATLAWYQTLDTYAGDQESFHYRHLESEFAKEVMNLECNFCHKGNDPREESPDMVPTRAALSAGTSPEFTLRKMVNPSETCLRCHGAFPEPEIMGLDGPWHEVRADWEYPEAPNGCLSCHAETFRTVRHGVSYLNAENIERIARESSSDTCYGCHGGRSWYRISYPYPRHTWPELYDDEIPEWAVGRPTESDPEYALPASE</sequence>
<accession>A0AAE3WC19</accession>
<evidence type="ECO:0000313" key="2">
    <source>
        <dbReference type="Proteomes" id="UP001226762"/>
    </source>
</evidence>
<dbReference type="EMBL" id="JANHAX010000001">
    <property type="protein sequence ID" value="MDQ2088930.1"/>
    <property type="molecule type" value="Genomic_DNA"/>
</dbReference>
<dbReference type="AlphaFoldDB" id="A0AAE3WC19"/>
<dbReference type="RefSeq" id="WP_306734189.1">
    <property type="nucleotide sequence ID" value="NZ_JANHAX010000001.1"/>
</dbReference>
<dbReference type="SUPFAM" id="SSF48695">
    <property type="entry name" value="Multiheme cytochromes"/>
    <property type="match status" value="1"/>
</dbReference>
<keyword evidence="2" id="KW-1185">Reference proteome</keyword>
<protein>
    <submittedName>
        <fullName evidence="1">Uncharacterized protein</fullName>
    </submittedName>
</protein>
<dbReference type="Gene3D" id="3.90.10.10">
    <property type="entry name" value="Cytochrome C3"/>
    <property type="match status" value="1"/>
</dbReference>
<comment type="caution">
    <text evidence="1">The sequence shown here is derived from an EMBL/GenBank/DDBJ whole genome shotgun (WGS) entry which is preliminary data.</text>
</comment>
<reference evidence="1" key="2">
    <citation type="submission" date="2023-02" db="EMBL/GenBank/DDBJ databases">
        <title>'Rhodoalgimonas zhirmunskyi' gen. nov., isolated from a red alga.</title>
        <authorList>
            <person name="Nedashkovskaya O.I."/>
            <person name="Otstavnykh N.Y."/>
            <person name="Bystritskaya E.P."/>
            <person name="Balabanova L.A."/>
            <person name="Isaeva M.P."/>
        </authorList>
    </citation>
    <scope>NUCLEOTIDE SEQUENCE</scope>
    <source>
        <strain evidence="1">KCTC 52189</strain>
    </source>
</reference>
<evidence type="ECO:0000313" key="1">
    <source>
        <dbReference type="EMBL" id="MDQ2088930.1"/>
    </source>
</evidence>
<dbReference type="Proteomes" id="UP001226762">
    <property type="component" value="Unassembled WGS sequence"/>
</dbReference>
<reference evidence="1" key="1">
    <citation type="submission" date="2022-07" db="EMBL/GenBank/DDBJ databases">
        <authorList>
            <person name="Otstavnykh N."/>
            <person name="Isaeva M."/>
            <person name="Bystritskaya E."/>
        </authorList>
    </citation>
    <scope>NUCLEOTIDE SEQUENCE</scope>
    <source>
        <strain evidence="1">KCTC 52189</strain>
    </source>
</reference>